<dbReference type="SUPFAM" id="SSF143422">
    <property type="entry name" value="Transposase IS200-like"/>
    <property type="match status" value="1"/>
</dbReference>
<dbReference type="Proteomes" id="UP000199060">
    <property type="component" value="Unassembled WGS sequence"/>
</dbReference>
<keyword evidence="3" id="KW-1185">Reference proteome</keyword>
<evidence type="ECO:0000313" key="2">
    <source>
        <dbReference type="EMBL" id="SDD01265.1"/>
    </source>
</evidence>
<dbReference type="Gene3D" id="3.30.70.1290">
    <property type="entry name" value="Transposase IS200-like"/>
    <property type="match status" value="1"/>
</dbReference>
<dbReference type="STRING" id="686796.SAMN04488104_10129"/>
<dbReference type="GO" id="GO:0004803">
    <property type="term" value="F:transposase activity"/>
    <property type="evidence" value="ECO:0007669"/>
    <property type="project" value="InterPro"/>
</dbReference>
<reference evidence="3" key="1">
    <citation type="submission" date="2016-10" db="EMBL/GenBank/DDBJ databases">
        <authorList>
            <person name="Varghese N."/>
            <person name="Submissions S."/>
        </authorList>
    </citation>
    <scope>NUCLEOTIDE SEQUENCE [LARGE SCALE GENOMIC DNA]</scope>
    <source>
        <strain evidence="3">DSM 23095</strain>
    </source>
</reference>
<dbReference type="InterPro" id="IPR036515">
    <property type="entry name" value="Transposase_17_sf"/>
</dbReference>
<feature type="domain" description="Transposase IS200-like" evidence="1">
    <location>
        <begin position="2"/>
        <end position="133"/>
    </location>
</feature>
<evidence type="ECO:0000313" key="3">
    <source>
        <dbReference type="Proteomes" id="UP000199060"/>
    </source>
</evidence>
<dbReference type="GO" id="GO:0006313">
    <property type="term" value="P:DNA transposition"/>
    <property type="evidence" value="ECO:0007669"/>
    <property type="project" value="InterPro"/>
</dbReference>
<dbReference type="OrthoDB" id="9788881at2"/>
<dbReference type="SMART" id="SM01321">
    <property type="entry name" value="Y1_Tnp"/>
    <property type="match status" value="1"/>
</dbReference>
<dbReference type="EMBL" id="FNAC01000012">
    <property type="protein sequence ID" value="SDD01265.1"/>
    <property type="molecule type" value="Genomic_DNA"/>
</dbReference>
<accession>A0A1G6RB05</accession>
<organism evidence="2 3">
    <name type="scientific">Algoriphagus faecimaris</name>
    <dbReference type="NCBI Taxonomy" id="686796"/>
    <lineage>
        <taxon>Bacteria</taxon>
        <taxon>Pseudomonadati</taxon>
        <taxon>Bacteroidota</taxon>
        <taxon>Cytophagia</taxon>
        <taxon>Cytophagales</taxon>
        <taxon>Cyclobacteriaceae</taxon>
        <taxon>Algoriphagus</taxon>
    </lineage>
</organism>
<dbReference type="AlphaFoldDB" id="A0A1G6RB05"/>
<dbReference type="GO" id="GO:0003677">
    <property type="term" value="F:DNA binding"/>
    <property type="evidence" value="ECO:0007669"/>
    <property type="project" value="InterPro"/>
</dbReference>
<proteinExistence type="predicted"/>
<gene>
    <name evidence="2" type="ORF">SAMN04488104_10129</name>
</gene>
<name>A0A1G6RB05_9BACT</name>
<protein>
    <recommendedName>
        <fullName evidence="1">Transposase IS200-like domain-containing protein</fullName>
    </recommendedName>
</protein>
<dbReference type="InterPro" id="IPR002686">
    <property type="entry name" value="Transposase_17"/>
</dbReference>
<dbReference type="RefSeq" id="WP_087938905.1">
    <property type="nucleotide sequence ID" value="NZ_FNAC01000012.1"/>
</dbReference>
<evidence type="ECO:0000259" key="1">
    <source>
        <dbReference type="SMART" id="SM01321"/>
    </source>
</evidence>
<sequence length="173" mass="20855">MDFGKIYFFTATIKGWFPLLEMKGLKEIILESLYFLSAKNLIEVYGFVIMPNHIHILWELRKENGKESPHSSFLKFTGHRFLEILKKEDLYLLSKFRVNDANRSHIFWQRDSLPVEVYTNEIVYQKLDYIHKNPCSQKWMLVDNPVEYPYSSFEFYETGKDRFGFLLHIRERI</sequence>